<dbReference type="PANTHER" id="PTHR37042">
    <property type="entry name" value="OUTER MEMBRANE PROTEIN RV1973"/>
    <property type="match status" value="1"/>
</dbReference>
<keyword evidence="3" id="KW-1133">Transmembrane helix</keyword>
<evidence type="ECO:0000256" key="3">
    <source>
        <dbReference type="SAM" id="Phobius"/>
    </source>
</evidence>
<dbReference type="AlphaFoldDB" id="G7H1J0"/>
<accession>G7H1J0</accession>
<evidence type="ECO:0000313" key="4">
    <source>
        <dbReference type="EMBL" id="GAB09715.1"/>
    </source>
</evidence>
<protein>
    <recommendedName>
        <fullName evidence="6">Mce-associated membrane protein</fullName>
    </recommendedName>
</protein>
<reference evidence="4 5" key="1">
    <citation type="submission" date="2011-11" db="EMBL/GenBank/DDBJ databases">
        <title>Whole genome shotgun sequence of Gordonia araii NBRC 100433.</title>
        <authorList>
            <person name="Yoshida Y."/>
            <person name="Hosoyama A."/>
            <person name="Tsuchikane K."/>
            <person name="Katsumata H."/>
            <person name="Yamazaki S."/>
            <person name="Fujita N."/>
        </authorList>
    </citation>
    <scope>NUCLEOTIDE SEQUENCE [LARGE SCALE GENOMIC DNA]</scope>
    <source>
        <strain evidence="4 5">NBRC 100433</strain>
    </source>
</reference>
<organism evidence="4 5">
    <name type="scientific">Gordonia araii NBRC 100433</name>
    <dbReference type="NCBI Taxonomy" id="1073574"/>
    <lineage>
        <taxon>Bacteria</taxon>
        <taxon>Bacillati</taxon>
        <taxon>Actinomycetota</taxon>
        <taxon>Actinomycetes</taxon>
        <taxon>Mycobacteriales</taxon>
        <taxon>Gordoniaceae</taxon>
        <taxon>Gordonia</taxon>
    </lineage>
</organism>
<evidence type="ECO:0008006" key="6">
    <source>
        <dbReference type="Google" id="ProtNLM"/>
    </source>
</evidence>
<evidence type="ECO:0000256" key="2">
    <source>
        <dbReference type="ARBA" id="ARBA00023136"/>
    </source>
</evidence>
<name>G7H1J0_9ACTN</name>
<dbReference type="GO" id="GO:0016020">
    <property type="term" value="C:membrane"/>
    <property type="evidence" value="ECO:0007669"/>
    <property type="project" value="UniProtKB-SubCell"/>
</dbReference>
<comment type="caution">
    <text evidence="4">The sequence shown here is derived from an EMBL/GenBank/DDBJ whole genome shotgun (WGS) entry which is preliminary data.</text>
</comment>
<keyword evidence="5" id="KW-1185">Reference proteome</keyword>
<keyword evidence="3" id="KW-0812">Transmembrane</keyword>
<dbReference type="PANTHER" id="PTHR37042:SF4">
    <property type="entry name" value="OUTER MEMBRANE PROTEIN RV1973"/>
    <property type="match status" value="1"/>
</dbReference>
<dbReference type="RefSeq" id="WP_007321790.1">
    <property type="nucleotide sequence ID" value="NZ_BAEE01000045.1"/>
</dbReference>
<dbReference type="STRING" id="1073574.GOARA_045_00690"/>
<comment type="subcellular location">
    <subcellularLocation>
        <location evidence="1">Membrane</location>
    </subcellularLocation>
</comment>
<gene>
    <name evidence="4" type="ORF">GOARA_045_00690</name>
</gene>
<evidence type="ECO:0000313" key="5">
    <source>
        <dbReference type="Proteomes" id="UP000035088"/>
    </source>
</evidence>
<keyword evidence="2 3" id="KW-0472">Membrane</keyword>
<sequence>MAEAKRKKSETGESAERLPTAWFAVAVLVAALVVLTGFLGFRYYRLAGVESARDSSLTAAKSYAQTMFSYEPENVDEKIARAQGFVIEGARKEFDEQVTQLKMAHNVKSNRIISKLDVADAGVVTNTRTTSTVLLFLNQSVTSKAEPKVRIDPSRVQFTMVRQGGDWKINSIEIFTDDSLRKIVEKQGGDRAPAPSGEPAPR</sequence>
<evidence type="ECO:0000256" key="1">
    <source>
        <dbReference type="ARBA" id="ARBA00004370"/>
    </source>
</evidence>
<dbReference type="Proteomes" id="UP000035088">
    <property type="component" value="Unassembled WGS sequence"/>
</dbReference>
<dbReference type="OrthoDB" id="5196392at2"/>
<dbReference type="EMBL" id="BAEE01000045">
    <property type="protein sequence ID" value="GAB09715.1"/>
    <property type="molecule type" value="Genomic_DNA"/>
</dbReference>
<feature type="transmembrane region" description="Helical" evidence="3">
    <location>
        <begin position="21"/>
        <end position="44"/>
    </location>
</feature>
<proteinExistence type="predicted"/>